<protein>
    <submittedName>
        <fullName evidence="3">Unnamed protein product</fullName>
    </submittedName>
</protein>
<feature type="region of interest" description="Disordered" evidence="2">
    <location>
        <begin position="1"/>
        <end position="20"/>
    </location>
</feature>
<organism evidence="3 4">
    <name type="scientific">Phytophthora lilii</name>
    <dbReference type="NCBI Taxonomy" id="2077276"/>
    <lineage>
        <taxon>Eukaryota</taxon>
        <taxon>Sar</taxon>
        <taxon>Stramenopiles</taxon>
        <taxon>Oomycota</taxon>
        <taxon>Peronosporomycetes</taxon>
        <taxon>Peronosporales</taxon>
        <taxon>Peronosporaceae</taxon>
        <taxon>Phytophthora</taxon>
    </lineage>
</organism>
<evidence type="ECO:0000256" key="2">
    <source>
        <dbReference type="SAM" id="MobiDB-lite"/>
    </source>
</evidence>
<feature type="compositionally biased region" description="Polar residues" evidence="2">
    <location>
        <begin position="319"/>
        <end position="331"/>
    </location>
</feature>
<dbReference type="EMBL" id="BSXW01000712">
    <property type="protein sequence ID" value="GMF28394.1"/>
    <property type="molecule type" value="Genomic_DNA"/>
</dbReference>
<sequence>MAAMLEGALDDKRSSKIPPDSSAVLNRLMTEVQQIYPNVDKLLAESLKDDKQNPFFEFMESQSVPFARDVVDRAVWGGIAYRLVEETKNTISVCAHVVIRQQSGDCLYLQTRLSGRKYRAVGRAASACRTKNAADPSSLGVRFHETHVRVVIPNELPPDWTGCDSTTIHTCVTVTHNLNSQWNDRRAKVMWQQTMEARKPALHDFVSMTRNQMPEATDMPSISFLTETGSNMNDDILGNIAPPRFSRCHSLEFIDRSQACHHCFSLDMPKVGEEIASFDVDDILDQVVNSHLCAENSNPNVSADASGSEESDESAREAQVNSRNVVSSTALKSKRGPRVTPKDRLIRLRYSVGQLTQQLEKLQASHQKEVQAGVEHDETRIRPLKRPVWQQIAAGQLERRRKAEQDNAQLRAMVQVQMEEARNLKRLLKRRTKLEYAEKSMHNLPWPGHKETVDPNMIGDGVFLEIMHQNVVPFAFRETKKAVWACLSEIGMRWLEGVTDCNKQVDFHSQHMEKSSNTMVTSYLAETSGPPLCVEPNSKSASQVCRRKSSCVYLSDRDGTKLEESHASIGVRFLTTLRVVVQGSSQGGGDDDDDSQLLLHLNAARQDLGSPISLQK</sequence>
<reference evidence="3" key="1">
    <citation type="submission" date="2023-04" db="EMBL/GenBank/DDBJ databases">
        <title>Phytophthora lilii NBRC 32176.</title>
        <authorList>
            <person name="Ichikawa N."/>
            <person name="Sato H."/>
            <person name="Tonouchi N."/>
        </authorList>
    </citation>
    <scope>NUCLEOTIDE SEQUENCE</scope>
    <source>
        <strain evidence="3">NBRC 32176</strain>
    </source>
</reference>
<feature type="region of interest" description="Disordered" evidence="2">
    <location>
        <begin position="295"/>
        <end position="342"/>
    </location>
</feature>
<keyword evidence="1" id="KW-0175">Coiled coil</keyword>
<dbReference type="OrthoDB" id="128234at2759"/>
<keyword evidence="4" id="KW-1185">Reference proteome</keyword>
<evidence type="ECO:0000313" key="4">
    <source>
        <dbReference type="Proteomes" id="UP001165083"/>
    </source>
</evidence>
<evidence type="ECO:0000313" key="3">
    <source>
        <dbReference type="EMBL" id="GMF28394.1"/>
    </source>
</evidence>
<proteinExistence type="predicted"/>
<dbReference type="AlphaFoldDB" id="A0A9W6X3D0"/>
<comment type="caution">
    <text evidence="3">The sequence shown here is derived from an EMBL/GenBank/DDBJ whole genome shotgun (WGS) entry which is preliminary data.</text>
</comment>
<evidence type="ECO:0000256" key="1">
    <source>
        <dbReference type="SAM" id="Coils"/>
    </source>
</evidence>
<accession>A0A9W6X3D0</accession>
<feature type="coiled-coil region" evidence="1">
    <location>
        <begin position="400"/>
        <end position="431"/>
    </location>
</feature>
<name>A0A9W6X3D0_9STRA</name>
<dbReference type="Proteomes" id="UP001165083">
    <property type="component" value="Unassembled WGS sequence"/>
</dbReference>
<gene>
    <name evidence="3" type="ORF">Plil01_001195200</name>
</gene>